<feature type="compositionally biased region" description="Pro residues" evidence="1">
    <location>
        <begin position="75"/>
        <end position="84"/>
    </location>
</feature>
<evidence type="ECO:0000313" key="3">
    <source>
        <dbReference type="Proteomes" id="UP000244336"/>
    </source>
</evidence>
<name>A0A2T7F524_9POAL</name>
<gene>
    <name evidence="2" type="ORF">GQ55_1G131000</name>
</gene>
<keyword evidence="3" id="KW-1185">Reference proteome</keyword>
<feature type="region of interest" description="Disordered" evidence="1">
    <location>
        <begin position="50"/>
        <end position="89"/>
    </location>
</feature>
<evidence type="ECO:0000313" key="2">
    <source>
        <dbReference type="EMBL" id="PUZ75193.1"/>
    </source>
</evidence>
<protein>
    <submittedName>
        <fullName evidence="2">Uncharacterized protein</fullName>
    </submittedName>
</protein>
<evidence type="ECO:0000256" key="1">
    <source>
        <dbReference type="SAM" id="MobiDB-lite"/>
    </source>
</evidence>
<dbReference type="AlphaFoldDB" id="A0A2T7F524"/>
<feature type="compositionally biased region" description="Low complexity" evidence="1">
    <location>
        <begin position="50"/>
        <end position="63"/>
    </location>
</feature>
<reference evidence="2 3" key="1">
    <citation type="submission" date="2018-04" db="EMBL/GenBank/DDBJ databases">
        <title>WGS assembly of Panicum hallii var. hallii HAL2.</title>
        <authorList>
            <person name="Lovell J."/>
            <person name="Jenkins J."/>
            <person name="Lowry D."/>
            <person name="Mamidi S."/>
            <person name="Sreedasyam A."/>
            <person name="Weng X."/>
            <person name="Barry K."/>
            <person name="Bonette J."/>
            <person name="Campitelli B."/>
            <person name="Daum C."/>
            <person name="Gordon S."/>
            <person name="Gould B."/>
            <person name="Lipzen A."/>
            <person name="MacQueen A."/>
            <person name="Palacio-Mejia J."/>
            <person name="Plott C."/>
            <person name="Shakirov E."/>
            <person name="Shu S."/>
            <person name="Yoshinaga Y."/>
            <person name="Zane M."/>
            <person name="Rokhsar D."/>
            <person name="Grimwood J."/>
            <person name="Schmutz J."/>
            <person name="Juenger T."/>
        </authorList>
    </citation>
    <scope>NUCLEOTIDE SEQUENCE [LARGE SCALE GENOMIC DNA]</scope>
    <source>
        <strain evidence="3">cv. HAL2</strain>
    </source>
</reference>
<dbReference type="EMBL" id="CM009749">
    <property type="protein sequence ID" value="PUZ75193.1"/>
    <property type="molecule type" value="Genomic_DNA"/>
</dbReference>
<organism evidence="2 3">
    <name type="scientific">Panicum hallii var. hallii</name>
    <dbReference type="NCBI Taxonomy" id="1504633"/>
    <lineage>
        <taxon>Eukaryota</taxon>
        <taxon>Viridiplantae</taxon>
        <taxon>Streptophyta</taxon>
        <taxon>Embryophyta</taxon>
        <taxon>Tracheophyta</taxon>
        <taxon>Spermatophyta</taxon>
        <taxon>Magnoliopsida</taxon>
        <taxon>Liliopsida</taxon>
        <taxon>Poales</taxon>
        <taxon>Poaceae</taxon>
        <taxon>PACMAD clade</taxon>
        <taxon>Panicoideae</taxon>
        <taxon>Panicodae</taxon>
        <taxon>Paniceae</taxon>
        <taxon>Panicinae</taxon>
        <taxon>Panicum</taxon>
        <taxon>Panicum sect. Panicum</taxon>
    </lineage>
</organism>
<accession>A0A2T7F524</accession>
<dbReference type="Proteomes" id="UP000244336">
    <property type="component" value="Chromosome 1"/>
</dbReference>
<proteinExistence type="predicted"/>
<sequence length="110" mass="11056">MAPCADAPAPAPRAPPRPACCGAVVTVPRATLPQAAPLARSCLRAGAARLAASAPGPGGARQPPALPTQGQSRPARPPPPPACPVPAARLAGRRRRPLLLSASLLWVGFE</sequence>
<dbReference type="Gramene" id="PUZ75193">
    <property type="protein sequence ID" value="PUZ75193"/>
    <property type="gene ID" value="GQ55_1G131000"/>
</dbReference>